<reference evidence="3" key="1">
    <citation type="submission" date="2016-02" db="EMBL/GenBank/DDBJ databases">
        <authorList>
            <person name="Kaur G."/>
            <person name="Nair G.R."/>
            <person name="Mayilraj S."/>
        </authorList>
    </citation>
    <scope>NUCLEOTIDE SEQUENCE [LARGE SCALE GENOMIC DNA]</scope>
    <source>
        <strain evidence="3">GA-15</strain>
    </source>
</reference>
<dbReference type="AlphaFoldDB" id="A0A177IVV9"/>
<dbReference type="EMBL" id="JABAFZ010000007">
    <property type="protein sequence ID" value="NME89863.1"/>
    <property type="molecule type" value="Genomic_DNA"/>
</dbReference>
<dbReference type="Proteomes" id="UP000544551">
    <property type="component" value="Unassembled WGS sequence"/>
</dbReference>
<keyword evidence="3" id="KW-1185">Reference proteome</keyword>
<organism evidence="2 3">
    <name type="scientific">Corynebacterium stationis</name>
    <dbReference type="NCBI Taxonomy" id="1705"/>
    <lineage>
        <taxon>Bacteria</taxon>
        <taxon>Bacillati</taxon>
        <taxon>Actinomycetota</taxon>
        <taxon>Actinomycetes</taxon>
        <taxon>Mycobacteriales</taxon>
        <taxon>Corynebacteriaceae</taxon>
        <taxon>Corynebacterium</taxon>
    </lineage>
</organism>
<protein>
    <submittedName>
        <fullName evidence="2">Uncharacterized protein</fullName>
    </submittedName>
</protein>
<sequence length="79" mass="8750">MPSILVPSAAGDLYQLVIGDVRSKFEPIPIELILTTNEIAKLFLYRGAKRSKRTEINAQSGSMGSVTARKEMHYLNISI</sequence>
<reference evidence="1 4" key="3">
    <citation type="submission" date="2020-04" db="EMBL/GenBank/DDBJ databases">
        <authorList>
            <person name="Hitch T.C.A."/>
            <person name="Wylensek D."/>
            <person name="Clavel T."/>
        </authorList>
    </citation>
    <scope>NUCLEOTIDE SEQUENCE [LARGE SCALE GENOMIC DNA]</scope>
    <source>
        <strain evidence="1 4">BL-383-APC-3D</strain>
    </source>
</reference>
<reference evidence="2" key="2">
    <citation type="submission" date="2016-02" db="EMBL/GenBank/DDBJ databases">
        <authorList>
            <person name="Wen L."/>
            <person name="He K."/>
            <person name="Yang H."/>
        </authorList>
    </citation>
    <scope>NUCLEOTIDE SEQUENCE [LARGE SCALE GENOMIC DNA]</scope>
    <source>
        <strain evidence="2">GA-15</strain>
    </source>
</reference>
<name>A0A177IVV9_9CORY</name>
<evidence type="ECO:0000313" key="1">
    <source>
        <dbReference type="EMBL" id="NME89863.1"/>
    </source>
</evidence>
<evidence type="ECO:0000313" key="4">
    <source>
        <dbReference type="Proteomes" id="UP000544551"/>
    </source>
</evidence>
<dbReference type="Proteomes" id="UP000076947">
    <property type="component" value="Unassembled WGS sequence"/>
</dbReference>
<dbReference type="EMBL" id="LSTQ01000001">
    <property type="protein sequence ID" value="OAH32696.1"/>
    <property type="molecule type" value="Genomic_DNA"/>
</dbReference>
<proteinExistence type="predicted"/>
<dbReference type="RefSeq" id="WP_066837392.1">
    <property type="nucleotide sequence ID" value="NZ_CAKNMZ010000087.1"/>
</dbReference>
<accession>A0A177IVV9</accession>
<evidence type="ECO:0000313" key="2">
    <source>
        <dbReference type="EMBL" id="OAH32696.1"/>
    </source>
</evidence>
<evidence type="ECO:0000313" key="3">
    <source>
        <dbReference type="Proteomes" id="UP000076947"/>
    </source>
</evidence>
<gene>
    <name evidence="2" type="ORF">AYJ05_03315</name>
    <name evidence="1" type="ORF">HF853_09330</name>
</gene>
<comment type="caution">
    <text evidence="2">The sequence shown here is derived from an EMBL/GenBank/DDBJ whole genome shotgun (WGS) entry which is preliminary data.</text>
</comment>